<evidence type="ECO:0000313" key="2">
    <source>
        <dbReference type="EMBL" id="MCI12252.1"/>
    </source>
</evidence>
<feature type="region of interest" description="Disordered" evidence="1">
    <location>
        <begin position="91"/>
        <end position="114"/>
    </location>
</feature>
<feature type="non-terminal residue" evidence="2">
    <location>
        <position position="187"/>
    </location>
</feature>
<comment type="caution">
    <text evidence="2">The sequence shown here is derived from an EMBL/GenBank/DDBJ whole genome shotgun (WGS) entry which is preliminary data.</text>
</comment>
<keyword evidence="3" id="KW-1185">Reference proteome</keyword>
<reference evidence="2 3" key="1">
    <citation type="journal article" date="2018" name="Front. Plant Sci.">
        <title>Red Clover (Trifolium pratense) and Zigzag Clover (T. medium) - A Picture of Genomic Similarities and Differences.</title>
        <authorList>
            <person name="Dluhosova J."/>
            <person name="Istvanek J."/>
            <person name="Nedelnik J."/>
            <person name="Repkova J."/>
        </authorList>
    </citation>
    <scope>NUCLEOTIDE SEQUENCE [LARGE SCALE GENOMIC DNA]</scope>
    <source>
        <strain evidence="3">cv. 10/8</strain>
        <tissue evidence="2">Leaf</tissue>
    </source>
</reference>
<dbReference type="EMBL" id="LXQA010083420">
    <property type="protein sequence ID" value="MCI12252.1"/>
    <property type="molecule type" value="Genomic_DNA"/>
</dbReference>
<protein>
    <submittedName>
        <fullName evidence="2">Uncharacterized protein</fullName>
    </submittedName>
</protein>
<proteinExistence type="predicted"/>
<accession>A0A392PKE1</accession>
<evidence type="ECO:0000256" key="1">
    <source>
        <dbReference type="SAM" id="MobiDB-lite"/>
    </source>
</evidence>
<organism evidence="2 3">
    <name type="scientific">Trifolium medium</name>
    <dbReference type="NCBI Taxonomy" id="97028"/>
    <lineage>
        <taxon>Eukaryota</taxon>
        <taxon>Viridiplantae</taxon>
        <taxon>Streptophyta</taxon>
        <taxon>Embryophyta</taxon>
        <taxon>Tracheophyta</taxon>
        <taxon>Spermatophyta</taxon>
        <taxon>Magnoliopsida</taxon>
        <taxon>eudicotyledons</taxon>
        <taxon>Gunneridae</taxon>
        <taxon>Pentapetalae</taxon>
        <taxon>rosids</taxon>
        <taxon>fabids</taxon>
        <taxon>Fabales</taxon>
        <taxon>Fabaceae</taxon>
        <taxon>Papilionoideae</taxon>
        <taxon>50 kb inversion clade</taxon>
        <taxon>NPAAA clade</taxon>
        <taxon>Hologalegina</taxon>
        <taxon>IRL clade</taxon>
        <taxon>Trifolieae</taxon>
        <taxon>Trifolium</taxon>
    </lineage>
</organism>
<name>A0A392PKE1_9FABA</name>
<evidence type="ECO:0000313" key="3">
    <source>
        <dbReference type="Proteomes" id="UP000265520"/>
    </source>
</evidence>
<sequence>MRKAKPFNVSESSTPCVSIQIPPSDVRNGDPSVVVKKSHTMTNLHVEPNIETHAKTDVRTFCVQKENVVEPTFGSVVESVHVSLSKVVGSDPLSSPTKVVVDSADGSPKETLSKSNVISDVETSQDQPVSVVETGSVISQTDADMVMRIFNLMRLKINLMVVWSIEILNVVEETDPDDLPLDQAIAQ</sequence>
<dbReference type="AlphaFoldDB" id="A0A392PKE1"/>
<dbReference type="Proteomes" id="UP000265520">
    <property type="component" value="Unassembled WGS sequence"/>
</dbReference>